<evidence type="ECO:0000259" key="6">
    <source>
        <dbReference type="PROSITE" id="PS51550"/>
    </source>
</evidence>
<dbReference type="InterPro" id="IPR001426">
    <property type="entry name" value="Tyr_kinase_rcpt_V_CS"/>
</dbReference>
<feature type="domain" description="Eph LBD" evidence="6">
    <location>
        <begin position="55"/>
        <end position="237"/>
    </location>
</feature>
<dbReference type="PROSITE" id="PS00791">
    <property type="entry name" value="RECEPTOR_TYR_KIN_V_2"/>
    <property type="match status" value="1"/>
</dbReference>
<comment type="subcellular location">
    <subcellularLocation>
        <location evidence="1">Membrane</location>
        <topology evidence="1">Single-pass membrane protein</topology>
    </subcellularLocation>
</comment>
<keyword evidence="3" id="KW-0067">ATP-binding</keyword>
<dbReference type="Proteomes" id="UP001345963">
    <property type="component" value="Unassembled WGS sequence"/>
</dbReference>
<sequence length="310" mass="35228">MTHHRRLHRPITSLCVSRPSNQHPVHLIHHPITFRRLVFKGPSAVFLRACQLSSSLLHPTSTIFLHIYSWLPRSLAANPPPWEEISVMDERNTPMRTYQVCSVMEANQNNWLRTRHISREGAQRVYIEIKFTLRDCNSLPGVSGTCKETFNMYYYESNNVNLWFIKESQYVKIDTIAADESFTQVDVGDRVLKLNTEVRDISNLSKKGFYLAFQDLGACIALVSVRVFYKKCPLTVLNLAQFPDTITGGDTALVEVHGVCVNASEEFEPPKMYCSADGGWLVPIGRCVCKPGFEENKDICQREWGGGAKD</sequence>
<keyword evidence="8" id="KW-1185">Reference proteome</keyword>
<accession>A0ABU7A5X3</accession>
<keyword evidence="4" id="KW-0472">Membrane</keyword>
<proteinExistence type="predicted"/>
<dbReference type="PANTHER" id="PTHR46877">
    <property type="entry name" value="EPH RECEPTOR A5"/>
    <property type="match status" value="1"/>
</dbReference>
<dbReference type="SUPFAM" id="SSF49785">
    <property type="entry name" value="Galactose-binding domain-like"/>
    <property type="match status" value="1"/>
</dbReference>
<name>A0ABU7A5X3_9TELE</name>
<dbReference type="InterPro" id="IPR008979">
    <property type="entry name" value="Galactose-bd-like_sf"/>
</dbReference>
<evidence type="ECO:0000256" key="4">
    <source>
        <dbReference type="ARBA" id="ARBA00023136"/>
    </source>
</evidence>
<dbReference type="PANTHER" id="PTHR46877:SF8">
    <property type="entry name" value="RECEPTOR PROTEIN-TYROSINE KINASE"/>
    <property type="match status" value="1"/>
</dbReference>
<dbReference type="Pfam" id="PF25599">
    <property type="entry name" value="Ephrin_CRD"/>
    <property type="match status" value="1"/>
</dbReference>
<dbReference type="Gene3D" id="2.60.120.260">
    <property type="entry name" value="Galactose-binding domain-like"/>
    <property type="match status" value="1"/>
</dbReference>
<dbReference type="Gene3D" id="2.60.40.1770">
    <property type="entry name" value="ephrin a2 ectodomain"/>
    <property type="match status" value="1"/>
</dbReference>
<keyword evidence="2" id="KW-0547">Nucleotide-binding</keyword>
<dbReference type="SMART" id="SM00615">
    <property type="entry name" value="EPH_lbd"/>
    <property type="match status" value="1"/>
</dbReference>
<evidence type="ECO:0000256" key="1">
    <source>
        <dbReference type="ARBA" id="ARBA00004167"/>
    </source>
</evidence>
<evidence type="ECO:0000313" key="7">
    <source>
        <dbReference type="EMBL" id="MED6233049.1"/>
    </source>
</evidence>
<dbReference type="EMBL" id="JAHUTI010001702">
    <property type="protein sequence ID" value="MED6233049.1"/>
    <property type="molecule type" value="Genomic_DNA"/>
</dbReference>
<reference evidence="7 8" key="1">
    <citation type="submission" date="2021-07" db="EMBL/GenBank/DDBJ databases">
        <authorList>
            <person name="Palmer J.M."/>
        </authorList>
    </citation>
    <scope>NUCLEOTIDE SEQUENCE [LARGE SCALE GENOMIC DNA]</scope>
    <source>
        <strain evidence="7 8">AT_MEX2019</strain>
        <tissue evidence="7">Muscle</tissue>
    </source>
</reference>
<dbReference type="Pfam" id="PF01404">
    <property type="entry name" value="Ephrin_lbd"/>
    <property type="match status" value="1"/>
</dbReference>
<organism evidence="7 8">
    <name type="scientific">Ataeniobius toweri</name>
    <dbReference type="NCBI Taxonomy" id="208326"/>
    <lineage>
        <taxon>Eukaryota</taxon>
        <taxon>Metazoa</taxon>
        <taxon>Chordata</taxon>
        <taxon>Craniata</taxon>
        <taxon>Vertebrata</taxon>
        <taxon>Euteleostomi</taxon>
        <taxon>Actinopterygii</taxon>
        <taxon>Neopterygii</taxon>
        <taxon>Teleostei</taxon>
        <taxon>Neoteleostei</taxon>
        <taxon>Acanthomorphata</taxon>
        <taxon>Ovalentaria</taxon>
        <taxon>Atherinomorphae</taxon>
        <taxon>Cyprinodontiformes</taxon>
        <taxon>Goodeidae</taxon>
        <taxon>Ataeniobius</taxon>
    </lineage>
</organism>
<evidence type="ECO:0000256" key="5">
    <source>
        <dbReference type="ARBA" id="ARBA00023170"/>
    </source>
</evidence>
<dbReference type="PROSITE" id="PS51550">
    <property type="entry name" value="EPH_LBD"/>
    <property type="match status" value="1"/>
</dbReference>
<protein>
    <submittedName>
        <fullName evidence="7">Ephrin type-A receptor 3</fullName>
    </submittedName>
</protein>
<keyword evidence="5 7" id="KW-0675">Receptor</keyword>
<evidence type="ECO:0000313" key="8">
    <source>
        <dbReference type="Proteomes" id="UP001345963"/>
    </source>
</evidence>
<dbReference type="InterPro" id="IPR001090">
    <property type="entry name" value="Ephrin_rcpt_lig-bd_dom"/>
</dbReference>
<evidence type="ECO:0000256" key="3">
    <source>
        <dbReference type="ARBA" id="ARBA00022840"/>
    </source>
</evidence>
<gene>
    <name evidence="7" type="primary">EPHA3_1</name>
    <name evidence="7" type="ORF">ATANTOWER_006262</name>
</gene>
<dbReference type="InterPro" id="IPR050449">
    <property type="entry name" value="Ephrin_rcpt_TKs"/>
</dbReference>
<dbReference type="PROSITE" id="PS00790">
    <property type="entry name" value="RECEPTOR_TYR_KIN_V_1"/>
    <property type="match status" value="1"/>
</dbReference>
<evidence type="ECO:0000256" key="2">
    <source>
        <dbReference type="ARBA" id="ARBA00022741"/>
    </source>
</evidence>
<comment type="caution">
    <text evidence="7">The sequence shown here is derived from an EMBL/GenBank/DDBJ whole genome shotgun (WGS) entry which is preliminary data.</text>
</comment>